<dbReference type="NCBIfam" id="TIGR00229">
    <property type="entry name" value="sensory_box"/>
    <property type="match status" value="1"/>
</dbReference>
<dbReference type="InterPro" id="IPR043128">
    <property type="entry name" value="Rev_trsase/Diguanyl_cyclase"/>
</dbReference>
<dbReference type="InterPro" id="IPR035965">
    <property type="entry name" value="PAS-like_dom_sf"/>
</dbReference>
<dbReference type="InterPro" id="IPR029787">
    <property type="entry name" value="Nucleotide_cyclase"/>
</dbReference>
<reference evidence="6 7" key="1">
    <citation type="submission" date="2020-05" db="EMBL/GenBank/DDBJ databases">
        <title>Complete genome sequencing of Campylobacter and Arcobacter type strains.</title>
        <authorList>
            <person name="Miller W.G."/>
            <person name="Yee E."/>
        </authorList>
    </citation>
    <scope>NUCLEOTIDE SEQUENCE [LARGE SCALE GENOMIC DNA]</scope>
    <source>
        <strain evidence="6 7">LMG 25694</strain>
    </source>
</reference>
<dbReference type="FunFam" id="3.30.70.270:FF:000001">
    <property type="entry name" value="Diguanylate cyclase domain protein"/>
    <property type="match status" value="1"/>
</dbReference>
<feature type="domain" description="GGDEF" evidence="5">
    <location>
        <begin position="436"/>
        <end position="572"/>
    </location>
</feature>
<dbReference type="Pfam" id="PF00990">
    <property type="entry name" value="GGDEF"/>
    <property type="match status" value="1"/>
</dbReference>
<dbReference type="CDD" id="cd00130">
    <property type="entry name" value="PAS"/>
    <property type="match status" value="1"/>
</dbReference>
<dbReference type="AlphaFoldDB" id="A0AAE7BF29"/>
<dbReference type="InterPro" id="IPR004010">
    <property type="entry name" value="Double_Cache_2"/>
</dbReference>
<evidence type="ECO:0000313" key="6">
    <source>
        <dbReference type="EMBL" id="QKF76619.1"/>
    </source>
</evidence>
<keyword evidence="7" id="KW-1185">Reference proteome</keyword>
<dbReference type="RefSeq" id="WP_129010432.1">
    <property type="nucleotide sequence ID" value="NZ_CP053835.1"/>
</dbReference>
<dbReference type="Gene3D" id="3.30.70.270">
    <property type="match status" value="1"/>
</dbReference>
<evidence type="ECO:0000313" key="7">
    <source>
        <dbReference type="Proteomes" id="UP000503313"/>
    </source>
</evidence>
<feature type="transmembrane region" description="Helical" evidence="3">
    <location>
        <begin position="207"/>
        <end position="226"/>
    </location>
</feature>
<dbReference type="PROSITE" id="PS50112">
    <property type="entry name" value="PAS"/>
    <property type="match status" value="1"/>
</dbReference>
<dbReference type="SMART" id="SM00267">
    <property type="entry name" value="GGDEF"/>
    <property type="match status" value="1"/>
</dbReference>
<protein>
    <recommendedName>
        <fullName evidence="1">diguanylate cyclase</fullName>
        <ecNumber evidence="1">2.7.7.65</ecNumber>
    </recommendedName>
</protein>
<dbReference type="InterPro" id="IPR000160">
    <property type="entry name" value="GGDEF_dom"/>
</dbReference>
<dbReference type="InterPro" id="IPR050469">
    <property type="entry name" value="Diguanylate_Cyclase"/>
</dbReference>
<dbReference type="GO" id="GO:1902201">
    <property type="term" value="P:negative regulation of bacterial-type flagellum-dependent cell motility"/>
    <property type="evidence" value="ECO:0007669"/>
    <property type="project" value="TreeGrafter"/>
</dbReference>
<sequence length="573" mass="67342">MKLSKFIRRFIFITAFTSALLAFLISILYQYNNFENDSLHIKNELTELKKREIKQEVLTVYKLIEYRESLLNKSKEKLSAEEFEELRKKNQDELLDWIASLRFENSGYIFVNSTDGKTLVFEGKKVDNPKAHPYPNLFKQQIEAINHNEGFFSYKFKKLNTVEEFDKVSFVKKYEKYDWIIGCGVYLDEVQKELNRKEEVFNQTINYQIKSILVIFILILISIYFISEKISKYINNNIDTLIYSFKKASKNNEKINTNDLTYKEFILLANNLNSILENKNKVEKRLQDYIQIVNQNVIISSTTKEGIITDVSEAFCDISGFSRKELIGKSHNIVRHPDTPNEFYEEMWNTLLSGKSWNGEIKNKNKSGNDYWVYAIIKPVIKNKEIRGFTAIRSNITNKKYIEQLSITDELTHLYNRRFFNTKILEEMNRAKREKNYLSLLIIDVDYFKQYNDTYGHQQGDVILEKVASVLKNRTNRASDFAFRLGGEEFAIITTLEKEKAIEFAEVIRNDIEELKIEHKSSTISKHLTISIGLVSKYAIDIENSDKLYKEADDNLYIAKKQGRNSIHYNEDK</sequence>
<evidence type="ECO:0000256" key="1">
    <source>
        <dbReference type="ARBA" id="ARBA00012528"/>
    </source>
</evidence>
<name>A0AAE7BF29_9BACT</name>
<dbReference type="InterPro" id="IPR013655">
    <property type="entry name" value="PAS_fold_3"/>
</dbReference>
<dbReference type="CDD" id="cd01949">
    <property type="entry name" value="GGDEF"/>
    <property type="match status" value="1"/>
</dbReference>
<dbReference type="Gene3D" id="3.30.450.20">
    <property type="entry name" value="PAS domain"/>
    <property type="match status" value="2"/>
</dbReference>
<feature type="transmembrane region" description="Helical" evidence="3">
    <location>
        <begin position="12"/>
        <end position="31"/>
    </location>
</feature>
<dbReference type="Pfam" id="PF08269">
    <property type="entry name" value="dCache_2"/>
    <property type="match status" value="1"/>
</dbReference>
<accession>A0AAE7BF29</accession>
<dbReference type="KEGG" id="adz:ADFLV_0561"/>
<proteinExistence type="predicted"/>
<keyword evidence="3" id="KW-1133">Transmembrane helix</keyword>
<organism evidence="6 7">
    <name type="scientific">Arcobacter defluvii</name>
    <dbReference type="NCBI Taxonomy" id="873191"/>
    <lineage>
        <taxon>Bacteria</taxon>
        <taxon>Pseudomonadati</taxon>
        <taxon>Campylobacterota</taxon>
        <taxon>Epsilonproteobacteria</taxon>
        <taxon>Campylobacterales</taxon>
        <taxon>Arcobacteraceae</taxon>
        <taxon>Arcobacter</taxon>
    </lineage>
</organism>
<dbReference type="InterPro" id="IPR000014">
    <property type="entry name" value="PAS"/>
</dbReference>
<gene>
    <name evidence="6" type="ORF">ADFLV_0561</name>
</gene>
<keyword evidence="3" id="KW-0812">Transmembrane</keyword>
<evidence type="ECO:0000259" key="4">
    <source>
        <dbReference type="PROSITE" id="PS50112"/>
    </source>
</evidence>
<dbReference type="Proteomes" id="UP000503313">
    <property type="component" value="Chromosome"/>
</dbReference>
<dbReference type="SUPFAM" id="SSF55785">
    <property type="entry name" value="PYP-like sensor domain (PAS domain)"/>
    <property type="match status" value="1"/>
</dbReference>
<dbReference type="SUPFAM" id="SSF55073">
    <property type="entry name" value="Nucleotide cyclase"/>
    <property type="match status" value="1"/>
</dbReference>
<dbReference type="EC" id="2.7.7.65" evidence="1"/>
<feature type="domain" description="PAS" evidence="4">
    <location>
        <begin position="282"/>
        <end position="354"/>
    </location>
</feature>
<keyword evidence="3" id="KW-0472">Membrane</keyword>
<evidence type="ECO:0000259" key="5">
    <source>
        <dbReference type="PROSITE" id="PS50887"/>
    </source>
</evidence>
<dbReference type="GO" id="GO:0043709">
    <property type="term" value="P:cell adhesion involved in single-species biofilm formation"/>
    <property type="evidence" value="ECO:0007669"/>
    <property type="project" value="TreeGrafter"/>
</dbReference>
<comment type="catalytic activity">
    <reaction evidence="2">
        <text>2 GTP = 3',3'-c-di-GMP + 2 diphosphate</text>
        <dbReference type="Rhea" id="RHEA:24898"/>
        <dbReference type="ChEBI" id="CHEBI:33019"/>
        <dbReference type="ChEBI" id="CHEBI:37565"/>
        <dbReference type="ChEBI" id="CHEBI:58805"/>
        <dbReference type="EC" id="2.7.7.65"/>
    </reaction>
</comment>
<dbReference type="GO" id="GO:0052621">
    <property type="term" value="F:diguanylate cyclase activity"/>
    <property type="evidence" value="ECO:0007669"/>
    <property type="project" value="UniProtKB-EC"/>
</dbReference>
<dbReference type="PROSITE" id="PS50887">
    <property type="entry name" value="GGDEF"/>
    <property type="match status" value="1"/>
</dbReference>
<dbReference type="SMART" id="SM00091">
    <property type="entry name" value="PAS"/>
    <property type="match status" value="1"/>
</dbReference>
<dbReference type="Pfam" id="PF08447">
    <property type="entry name" value="PAS_3"/>
    <property type="match status" value="1"/>
</dbReference>
<dbReference type="GO" id="GO:0005886">
    <property type="term" value="C:plasma membrane"/>
    <property type="evidence" value="ECO:0007669"/>
    <property type="project" value="TreeGrafter"/>
</dbReference>
<evidence type="ECO:0000256" key="2">
    <source>
        <dbReference type="ARBA" id="ARBA00034247"/>
    </source>
</evidence>
<dbReference type="PANTHER" id="PTHR45138">
    <property type="entry name" value="REGULATORY COMPONENTS OF SENSORY TRANSDUCTION SYSTEM"/>
    <property type="match status" value="1"/>
</dbReference>
<dbReference type="NCBIfam" id="TIGR00254">
    <property type="entry name" value="GGDEF"/>
    <property type="match status" value="1"/>
</dbReference>
<dbReference type="PANTHER" id="PTHR45138:SF9">
    <property type="entry name" value="DIGUANYLATE CYCLASE DGCM-RELATED"/>
    <property type="match status" value="1"/>
</dbReference>
<dbReference type="EMBL" id="CP053835">
    <property type="protein sequence ID" value="QKF76619.1"/>
    <property type="molecule type" value="Genomic_DNA"/>
</dbReference>
<evidence type="ECO:0000256" key="3">
    <source>
        <dbReference type="SAM" id="Phobius"/>
    </source>
</evidence>